<evidence type="ECO:0000313" key="2">
    <source>
        <dbReference type="Proteomes" id="UP000663880"/>
    </source>
</evidence>
<gene>
    <name evidence="1" type="ORF">PMACD_LOCUS1676</name>
</gene>
<dbReference type="Proteomes" id="UP000663880">
    <property type="component" value="Unassembled WGS sequence"/>
</dbReference>
<sequence length="80" mass="9074">MLQCSWKLHATYVYLSKKKDNPELMVNSQAGAWGTCDSGWITSELFLEGFKRFVIFSGASKERPLLLLLDCTAPILDIYI</sequence>
<proteinExistence type="predicted"/>
<comment type="caution">
    <text evidence="1">The sequence shown here is derived from an EMBL/GenBank/DDBJ whole genome shotgun (WGS) entry which is preliminary data.</text>
</comment>
<protein>
    <submittedName>
        <fullName evidence="1">Uncharacterized protein</fullName>
    </submittedName>
</protein>
<dbReference type="AlphaFoldDB" id="A0A821MGW5"/>
<organism evidence="1 2">
    <name type="scientific">Pieris macdunnoughi</name>
    <dbReference type="NCBI Taxonomy" id="345717"/>
    <lineage>
        <taxon>Eukaryota</taxon>
        <taxon>Metazoa</taxon>
        <taxon>Ecdysozoa</taxon>
        <taxon>Arthropoda</taxon>
        <taxon>Hexapoda</taxon>
        <taxon>Insecta</taxon>
        <taxon>Pterygota</taxon>
        <taxon>Neoptera</taxon>
        <taxon>Endopterygota</taxon>
        <taxon>Lepidoptera</taxon>
        <taxon>Glossata</taxon>
        <taxon>Ditrysia</taxon>
        <taxon>Papilionoidea</taxon>
        <taxon>Pieridae</taxon>
        <taxon>Pierinae</taxon>
        <taxon>Pieris</taxon>
    </lineage>
</organism>
<accession>A0A821MGW5</accession>
<keyword evidence="2" id="KW-1185">Reference proteome</keyword>
<dbReference type="OrthoDB" id="8194222at2759"/>
<evidence type="ECO:0000313" key="1">
    <source>
        <dbReference type="EMBL" id="CAF4768277.1"/>
    </source>
</evidence>
<name>A0A821MGW5_9NEOP</name>
<dbReference type="EMBL" id="CAJOBZ010000003">
    <property type="protein sequence ID" value="CAF4768277.1"/>
    <property type="molecule type" value="Genomic_DNA"/>
</dbReference>
<reference evidence="1" key="1">
    <citation type="submission" date="2021-02" db="EMBL/GenBank/DDBJ databases">
        <authorList>
            <person name="Steward A R."/>
        </authorList>
    </citation>
    <scope>NUCLEOTIDE SEQUENCE</scope>
</reference>